<feature type="domain" description="C-type lectin" evidence="3">
    <location>
        <begin position="1"/>
        <end position="81"/>
    </location>
</feature>
<reference evidence="6" key="1">
    <citation type="journal article" date="2013" name="Nat. Genet.">
        <title>The draft genomes of soft-shell turtle and green sea turtle yield insights into the development and evolution of the turtle-specific body plan.</title>
        <authorList>
            <person name="Wang Z."/>
            <person name="Pascual-Anaya J."/>
            <person name="Zadissa A."/>
            <person name="Li W."/>
            <person name="Niimura Y."/>
            <person name="Huang Z."/>
            <person name="Li C."/>
            <person name="White S."/>
            <person name="Xiong Z."/>
            <person name="Fang D."/>
            <person name="Wang B."/>
            <person name="Ming Y."/>
            <person name="Chen Y."/>
            <person name="Zheng Y."/>
            <person name="Kuraku S."/>
            <person name="Pignatelli M."/>
            <person name="Herrero J."/>
            <person name="Beal K."/>
            <person name="Nozawa M."/>
            <person name="Li Q."/>
            <person name="Wang J."/>
            <person name="Zhang H."/>
            <person name="Yu L."/>
            <person name="Shigenobu S."/>
            <person name="Wang J."/>
            <person name="Liu J."/>
            <person name="Flicek P."/>
            <person name="Searle S."/>
            <person name="Wang J."/>
            <person name="Kuratani S."/>
            <person name="Yin Y."/>
            <person name="Aken B."/>
            <person name="Zhang G."/>
            <person name="Irie N."/>
        </authorList>
    </citation>
    <scope>NUCLEOTIDE SEQUENCE [LARGE SCALE GENOMIC DNA]</scope>
</reference>
<dbReference type="Gene3D" id="2.60.120.200">
    <property type="match status" value="1"/>
</dbReference>
<dbReference type="Pfam" id="PF00354">
    <property type="entry name" value="Pentaxin"/>
    <property type="match status" value="1"/>
</dbReference>
<dbReference type="AlphaFoldDB" id="M7APD9"/>
<evidence type="ECO:0000256" key="2">
    <source>
        <dbReference type="PROSITE-ProRule" id="PRU01172"/>
    </source>
</evidence>
<gene>
    <name evidence="5" type="ORF">UY3_16499</name>
</gene>
<dbReference type="Proteomes" id="UP000031443">
    <property type="component" value="Unassembled WGS sequence"/>
</dbReference>
<evidence type="ECO:0000313" key="6">
    <source>
        <dbReference type="Proteomes" id="UP000031443"/>
    </source>
</evidence>
<dbReference type="InterPro" id="IPR018378">
    <property type="entry name" value="C-type_lectin_CS"/>
</dbReference>
<dbReference type="CDD" id="cd00037">
    <property type="entry name" value="CLECT"/>
    <property type="match status" value="2"/>
</dbReference>
<proteinExistence type="predicted"/>
<dbReference type="STRING" id="8469.M7APD9"/>
<dbReference type="PROSITE" id="PS50041">
    <property type="entry name" value="C_TYPE_LECTIN_2"/>
    <property type="match status" value="2"/>
</dbReference>
<dbReference type="PRINTS" id="PR00895">
    <property type="entry name" value="PENTAXIN"/>
</dbReference>
<dbReference type="InterPro" id="IPR001304">
    <property type="entry name" value="C-type_lectin-like"/>
</dbReference>
<name>M7APD9_CHEMY</name>
<evidence type="ECO:0000256" key="1">
    <source>
        <dbReference type="ARBA" id="ARBA00023157"/>
    </source>
</evidence>
<accession>M7APD9</accession>
<dbReference type="SUPFAM" id="SSF49899">
    <property type="entry name" value="Concanavalin A-like lectins/glucanases"/>
    <property type="match status" value="1"/>
</dbReference>
<comment type="caution">
    <text evidence="2">Lacks conserved residue(s) required for the propagation of feature annotation.</text>
</comment>
<dbReference type="Gene3D" id="3.10.100.10">
    <property type="entry name" value="Mannose-Binding Protein A, subunit A"/>
    <property type="match status" value="3"/>
</dbReference>
<dbReference type="PROSITE" id="PS51828">
    <property type="entry name" value="PTX_2"/>
    <property type="match status" value="1"/>
</dbReference>
<dbReference type="PANTHER" id="PTHR22802:SF456">
    <property type="entry name" value="FI01427P"/>
    <property type="match status" value="1"/>
</dbReference>
<organism evidence="5 6">
    <name type="scientific">Chelonia mydas</name>
    <name type="common">Green sea-turtle</name>
    <name type="synonym">Chelonia agassizi</name>
    <dbReference type="NCBI Taxonomy" id="8469"/>
    <lineage>
        <taxon>Eukaryota</taxon>
        <taxon>Metazoa</taxon>
        <taxon>Chordata</taxon>
        <taxon>Craniata</taxon>
        <taxon>Vertebrata</taxon>
        <taxon>Euteleostomi</taxon>
        <taxon>Archelosauria</taxon>
        <taxon>Testudinata</taxon>
        <taxon>Testudines</taxon>
        <taxon>Cryptodira</taxon>
        <taxon>Durocryptodira</taxon>
        <taxon>Americhelydia</taxon>
        <taxon>Chelonioidea</taxon>
        <taxon>Cheloniidae</taxon>
        <taxon>Chelonia</taxon>
    </lineage>
</organism>
<dbReference type="SUPFAM" id="SSF56436">
    <property type="entry name" value="C-type lectin-like"/>
    <property type="match status" value="4"/>
</dbReference>
<keyword evidence="6" id="KW-1185">Reference proteome</keyword>
<dbReference type="InterPro" id="IPR016186">
    <property type="entry name" value="C-type_lectin-like/link_sf"/>
</dbReference>
<dbReference type="Pfam" id="PF00059">
    <property type="entry name" value="Lectin_C"/>
    <property type="match status" value="2"/>
</dbReference>
<dbReference type="PANTHER" id="PTHR22802">
    <property type="entry name" value="C-TYPE LECTIN SUPERFAMILY MEMBER"/>
    <property type="match status" value="1"/>
</dbReference>
<dbReference type="PROSITE" id="PS00615">
    <property type="entry name" value="C_TYPE_LECTIN_1"/>
    <property type="match status" value="1"/>
</dbReference>
<protein>
    <submittedName>
        <fullName evidence="5">Sushi, von Willebrand factor type A, EGF and pentraxin domain-containing protein 1</fullName>
    </submittedName>
</protein>
<dbReference type="InterPro" id="IPR016187">
    <property type="entry name" value="CTDL_fold"/>
</dbReference>
<dbReference type="InterPro" id="IPR001759">
    <property type="entry name" value="PTX_dom"/>
</dbReference>
<feature type="domain" description="Pentraxin (PTX)" evidence="4">
    <location>
        <begin position="282"/>
        <end position="497"/>
    </location>
</feature>
<evidence type="ECO:0000313" key="5">
    <source>
        <dbReference type="EMBL" id="EMP26429.1"/>
    </source>
</evidence>
<feature type="domain" description="C-type lectin" evidence="3">
    <location>
        <begin position="767"/>
        <end position="882"/>
    </location>
</feature>
<keyword evidence="1" id="KW-1015">Disulfide bond</keyword>
<evidence type="ECO:0000259" key="4">
    <source>
        <dbReference type="PROSITE" id="PS51828"/>
    </source>
</evidence>
<dbReference type="SMART" id="SM00159">
    <property type="entry name" value="PTX"/>
    <property type="match status" value="1"/>
</dbReference>
<dbReference type="InterPro" id="IPR013320">
    <property type="entry name" value="ConA-like_dom_sf"/>
</dbReference>
<sequence length="1090" mass="119574">MFLTELMDRGGGPGSQYWMGLARLRGEAEFTWVDGIPISKSWYRNWLWSYPKDKHCVQLVGFYLNQWRDWDCNSTSSFICEMPATDAFPSSVRAVRFRSHCYTFHFPALWEMRTWPQALAFCKQFGGSLASVQGEDENAFLSGSCGLPAPVEFPLPGGMGPYATADVVFSLPRYSVCTVMLMKAHTRTALFQLRLESNATQVYGSVAAEFTGALVQKELVPVPFSAGLNTWGFITFPAGMIGFFNHQEHFRVFSDRAISFANLGSLLISGVTVANASLEYRVSSAMRFPSGNPALRSAMRLENAAARYLSSFTLGLWIRSTFASANKMGLLSYVVRSRPAELALFLLAPAGLEFWLKGAVILSGTTGLLLDGSWHHLAISISSDLSASPYMVFIDGEPWEPDFADSAWFLWKGLAVGGEWNVGQPEIVDKGGLTLGSPYVGELSEVNLWDRALPRLSVKQLAASRDKWKFPGNVMSWSQLADARSGAMEITTASHSAERALVYVEPAAERCPRNSLWGLQLDARLRSLTVPSSCLLVGLDGVSLGCSSDCSSDGRSSFRLLPDQRLQNLHSGFCVFQKPRSPRLFLQKCSSHALRFALDEDVHCPRAQSWRSRKDKCLHIVAGAPLEWNQALKYCQRFQNGSLLTLSSPEDQLCGTPYEGRGPEKRCPSGSFWSCQRAEEVELPALREKLLISFQDFVWQRHASLGAAKDSCFLQRENCTGVMQLHGTHYTMNGTVLVDSPGSGATLYIKSGLVSGRCPRGAGWWYWDGHCYYVEESDAKTWQQAEAACSASGEGMGLLALNSLEEKAWVTAMVQKDSWTGLNDLDGDGSWTWAVAQYTDGAAPCHRSTQSVLAGNWMCGGAVVADSQHAVGAKLTDQQGEWPAPHAVSSPHNQSCTPTPIVSTSTEWFVKQPGRGVVGDPAFLHPSAESLEKAKQECLRERSVCPAVLQAGTGFYLIGSMAGIISRPNSTLYVWTICAEGFSGLRCHRYTVPQQRPACDCSGRVRVSATQVCGVPVQSCIDYCRHTTAQSNCSLCLPVCSDSSLGILDPEELAVVSMVQYKVSQSLNLTSENEHDQMNASKIIYHSALP</sequence>
<evidence type="ECO:0000259" key="3">
    <source>
        <dbReference type="PROSITE" id="PS50041"/>
    </source>
</evidence>
<dbReference type="InterPro" id="IPR051004">
    <property type="entry name" value="DC-SIGN_domain-containing"/>
</dbReference>
<dbReference type="EMBL" id="KB579997">
    <property type="protein sequence ID" value="EMP26429.1"/>
    <property type="molecule type" value="Genomic_DNA"/>
</dbReference>